<name>A0ABN0YY62_9ACTN</name>
<accession>A0ABN0YY62</accession>
<dbReference type="PROSITE" id="PS00723">
    <property type="entry name" value="POLYPRENYL_SYNTHASE_1"/>
    <property type="match status" value="1"/>
</dbReference>
<dbReference type="EMBL" id="BAAABX010000048">
    <property type="protein sequence ID" value="GAA0418915.1"/>
    <property type="molecule type" value="Genomic_DNA"/>
</dbReference>
<dbReference type="CDD" id="cd00685">
    <property type="entry name" value="Trans_IPPS_HT"/>
    <property type="match status" value="1"/>
</dbReference>
<reference evidence="7 8" key="1">
    <citation type="journal article" date="2019" name="Int. J. Syst. Evol. Microbiol.">
        <title>The Global Catalogue of Microorganisms (GCM) 10K type strain sequencing project: providing services to taxonomists for standard genome sequencing and annotation.</title>
        <authorList>
            <consortium name="The Broad Institute Genomics Platform"/>
            <consortium name="The Broad Institute Genome Sequencing Center for Infectious Disease"/>
            <person name="Wu L."/>
            <person name="Ma J."/>
        </authorList>
    </citation>
    <scope>NUCLEOTIDE SEQUENCE [LARGE SCALE GENOMIC DNA]</scope>
    <source>
        <strain evidence="7 8">JCM 4788</strain>
    </source>
</reference>
<dbReference type="InterPro" id="IPR000092">
    <property type="entry name" value="Polyprenyl_synt"/>
</dbReference>
<dbReference type="PROSITE" id="PS00444">
    <property type="entry name" value="POLYPRENYL_SYNTHASE_2"/>
    <property type="match status" value="1"/>
</dbReference>
<gene>
    <name evidence="7" type="ORF">GCM10010357_45340</name>
</gene>
<dbReference type="RefSeq" id="WP_425543554.1">
    <property type="nucleotide sequence ID" value="NZ_BAAABX010000048.1"/>
</dbReference>
<evidence type="ECO:0000313" key="7">
    <source>
        <dbReference type="EMBL" id="GAA0418915.1"/>
    </source>
</evidence>
<dbReference type="InterPro" id="IPR033749">
    <property type="entry name" value="Polyprenyl_synt_CS"/>
</dbReference>
<evidence type="ECO:0000313" key="8">
    <source>
        <dbReference type="Proteomes" id="UP001500879"/>
    </source>
</evidence>
<dbReference type="Proteomes" id="UP001500879">
    <property type="component" value="Unassembled WGS sequence"/>
</dbReference>
<organism evidence="7 8">
    <name type="scientific">Streptomyces luteireticuli</name>
    <dbReference type="NCBI Taxonomy" id="173858"/>
    <lineage>
        <taxon>Bacteria</taxon>
        <taxon>Bacillati</taxon>
        <taxon>Actinomycetota</taxon>
        <taxon>Actinomycetes</taxon>
        <taxon>Kitasatosporales</taxon>
        <taxon>Streptomycetaceae</taxon>
        <taxon>Streptomyces</taxon>
    </lineage>
</organism>
<comment type="cofactor">
    <cofactor evidence="1">
        <name>Mg(2+)</name>
        <dbReference type="ChEBI" id="CHEBI:18420"/>
    </cofactor>
</comment>
<dbReference type="PANTHER" id="PTHR12001">
    <property type="entry name" value="GERANYLGERANYL PYROPHOSPHATE SYNTHASE"/>
    <property type="match status" value="1"/>
</dbReference>
<keyword evidence="3 6" id="KW-0808">Transferase</keyword>
<evidence type="ECO:0000256" key="4">
    <source>
        <dbReference type="ARBA" id="ARBA00022723"/>
    </source>
</evidence>
<keyword evidence="4" id="KW-0479">Metal-binding</keyword>
<evidence type="ECO:0000256" key="6">
    <source>
        <dbReference type="RuleBase" id="RU004466"/>
    </source>
</evidence>
<protein>
    <submittedName>
        <fullName evidence="7">Polyprenyl synthetase family protein</fullName>
    </submittedName>
</protein>
<dbReference type="Pfam" id="PF00348">
    <property type="entry name" value="polyprenyl_synt"/>
    <property type="match status" value="1"/>
</dbReference>
<keyword evidence="5" id="KW-0460">Magnesium</keyword>
<dbReference type="Gene3D" id="1.10.600.10">
    <property type="entry name" value="Farnesyl Diphosphate Synthase"/>
    <property type="match status" value="1"/>
</dbReference>
<dbReference type="SFLD" id="SFLDS00005">
    <property type="entry name" value="Isoprenoid_Synthase_Type_I"/>
    <property type="match status" value="1"/>
</dbReference>
<dbReference type="SUPFAM" id="SSF48576">
    <property type="entry name" value="Terpenoid synthases"/>
    <property type="match status" value="1"/>
</dbReference>
<evidence type="ECO:0000256" key="1">
    <source>
        <dbReference type="ARBA" id="ARBA00001946"/>
    </source>
</evidence>
<dbReference type="PANTHER" id="PTHR12001:SF85">
    <property type="entry name" value="SHORT CHAIN ISOPRENYL DIPHOSPHATE SYNTHASE"/>
    <property type="match status" value="1"/>
</dbReference>
<comment type="similarity">
    <text evidence="2 6">Belongs to the FPP/GGPP synthase family.</text>
</comment>
<sequence>MAPSIVVRDVLDREAVRRSVDTALADFLAAKARTATSQPQLGYLSGLLQDFMAGGKRIRPLLCATGWYAVGGGEDPRSVFQVAACLEMFHAFALIHDDVMDNSDTRRGRPTVHRTLAEHSAGRRGEEELERFAHSAAVLLGDLALTWSDELLHEAGLTPVQLGAVLPLLNEMRTELMVGQFLDLDATGGLTDDIEATLNVNRYKTAKYTIERPLHIGAAIAGAGAEAMAAFTAFALPLGEAFQLRDDLLGIYGDPGTTGKSRLDDLRAGKNTTLTALALRGADAAQTARLRSSLGNPLLDERGAADVREIFEATGARATVERMIDERHRQALAALEDSPFPFAPDALAALEEIAHLATVRNS</sequence>
<dbReference type="InterPro" id="IPR008949">
    <property type="entry name" value="Isoprenoid_synthase_dom_sf"/>
</dbReference>
<comment type="caution">
    <text evidence="7">The sequence shown here is derived from an EMBL/GenBank/DDBJ whole genome shotgun (WGS) entry which is preliminary data.</text>
</comment>
<evidence type="ECO:0000256" key="5">
    <source>
        <dbReference type="ARBA" id="ARBA00022842"/>
    </source>
</evidence>
<proteinExistence type="inferred from homology"/>
<evidence type="ECO:0000256" key="2">
    <source>
        <dbReference type="ARBA" id="ARBA00006706"/>
    </source>
</evidence>
<keyword evidence="8" id="KW-1185">Reference proteome</keyword>
<dbReference type="SFLD" id="SFLDG01017">
    <property type="entry name" value="Polyprenyl_Transferase_Like"/>
    <property type="match status" value="1"/>
</dbReference>
<evidence type="ECO:0000256" key="3">
    <source>
        <dbReference type="ARBA" id="ARBA00022679"/>
    </source>
</evidence>